<organism evidence="2 3">
    <name type="scientific">Candidatus Collierbacteria bacterium GW2011_GWE1_46_18</name>
    <dbReference type="NCBI Taxonomy" id="1618399"/>
    <lineage>
        <taxon>Bacteria</taxon>
        <taxon>Candidatus Collieribacteriota</taxon>
    </lineage>
</organism>
<dbReference type="GO" id="GO:0004534">
    <property type="term" value="F:5'-3' RNA exonuclease activity"/>
    <property type="evidence" value="ECO:0007669"/>
    <property type="project" value="TreeGrafter"/>
</dbReference>
<dbReference type="PANTHER" id="PTHR42924:SF3">
    <property type="entry name" value="POLYMERASE_HISTIDINOL PHOSPHATASE N-TERMINAL DOMAIN-CONTAINING PROTEIN"/>
    <property type="match status" value="1"/>
</dbReference>
<dbReference type="NCBIfam" id="NF038032">
    <property type="entry name" value="CehA_McbA_metalo"/>
    <property type="match status" value="1"/>
</dbReference>
<dbReference type="EMBL" id="LCMC01000008">
    <property type="protein sequence ID" value="KKU30207.1"/>
    <property type="molecule type" value="Genomic_DNA"/>
</dbReference>
<dbReference type="InterPro" id="IPR003141">
    <property type="entry name" value="Pol/His_phosphatase_N"/>
</dbReference>
<dbReference type="SMART" id="SM00481">
    <property type="entry name" value="POLIIIAc"/>
    <property type="match status" value="1"/>
</dbReference>
<gene>
    <name evidence="2" type="ORF">UX41_C0008G0022</name>
</gene>
<dbReference type="Gene3D" id="3.20.20.140">
    <property type="entry name" value="Metal-dependent hydrolases"/>
    <property type="match status" value="1"/>
</dbReference>
<dbReference type="Pfam" id="PF13263">
    <property type="entry name" value="PHP_C"/>
    <property type="match status" value="1"/>
</dbReference>
<reference evidence="2 3" key="1">
    <citation type="journal article" date="2015" name="Nature">
        <title>rRNA introns, odd ribosomes, and small enigmatic genomes across a large radiation of phyla.</title>
        <authorList>
            <person name="Brown C.T."/>
            <person name="Hug L.A."/>
            <person name="Thomas B.C."/>
            <person name="Sharon I."/>
            <person name="Castelle C.J."/>
            <person name="Singh A."/>
            <person name="Wilkins M.J."/>
            <person name="Williams K.H."/>
            <person name="Banfield J.F."/>
        </authorList>
    </citation>
    <scope>NUCLEOTIDE SEQUENCE [LARGE SCALE GENOMIC DNA]</scope>
</reference>
<dbReference type="GO" id="GO:0035312">
    <property type="term" value="F:5'-3' DNA exonuclease activity"/>
    <property type="evidence" value="ECO:0007669"/>
    <property type="project" value="TreeGrafter"/>
</dbReference>
<dbReference type="InterPro" id="IPR004013">
    <property type="entry name" value="PHP_dom"/>
</dbReference>
<dbReference type="Pfam" id="PF02811">
    <property type="entry name" value="PHP"/>
    <property type="match status" value="1"/>
</dbReference>
<comment type="caution">
    <text evidence="2">The sequence shown here is derived from an EMBL/GenBank/DDBJ whole genome shotgun (WGS) entry which is preliminary data.</text>
</comment>
<evidence type="ECO:0000259" key="1">
    <source>
        <dbReference type="SMART" id="SM00481"/>
    </source>
</evidence>
<evidence type="ECO:0000313" key="3">
    <source>
        <dbReference type="Proteomes" id="UP000034510"/>
    </source>
</evidence>
<dbReference type="SUPFAM" id="SSF89550">
    <property type="entry name" value="PHP domain-like"/>
    <property type="match status" value="1"/>
</dbReference>
<dbReference type="AlphaFoldDB" id="A0A0G1PC15"/>
<name>A0A0G1PC15_9BACT</name>
<dbReference type="InterPro" id="IPR052018">
    <property type="entry name" value="PHP_domain"/>
</dbReference>
<accession>A0A0G1PC15</accession>
<sequence>MRYTLPAELHCHSNTKEIGFRLLPYLQDSLQTVEEIVLTCQKRGVKILAITDHDSLLGYHMAKHFIETNKIKMLLIPACEVTTKKGHILAYGITKEIPRKLSARETIKLIHAQNGLAVAAHPFTFPFALGKKVFNLPIDAVEGFNGPTPSFLNFHSHSLAMKHHLPSIAGSDSHEPESLCYGITRFSSSVKTVEDFLQALKVGNFSIEFTPTNNLSSALNHLKVLLTNILTNTRPNTQPIPLHVSNQENSLNH</sequence>
<dbReference type="PANTHER" id="PTHR42924">
    <property type="entry name" value="EXONUCLEASE"/>
    <property type="match status" value="1"/>
</dbReference>
<dbReference type="InterPro" id="IPR016195">
    <property type="entry name" value="Pol/histidinol_Pase-like"/>
</dbReference>
<protein>
    <submittedName>
        <fullName evidence="2">PHP domain protein</fullName>
    </submittedName>
</protein>
<proteinExistence type="predicted"/>
<dbReference type="Proteomes" id="UP000034510">
    <property type="component" value="Unassembled WGS sequence"/>
</dbReference>
<evidence type="ECO:0000313" key="2">
    <source>
        <dbReference type="EMBL" id="KKU30207.1"/>
    </source>
</evidence>
<feature type="domain" description="Polymerase/histidinol phosphatase N-terminal" evidence="1">
    <location>
        <begin position="7"/>
        <end position="85"/>
    </location>
</feature>